<feature type="chain" id="PRO_5003051910" evidence="1">
    <location>
        <begin position="24"/>
        <end position="56"/>
    </location>
</feature>
<dbReference type="KEGG" id="xne:XNC1_1848"/>
<organism evidence="2 3">
    <name type="scientific">Xenorhabdus nematophila (strain ATCC 19061 / DSM 3370 / CCUG 14189 / LMG 1036 / NCIMB 9965 / AN6)</name>
    <dbReference type="NCBI Taxonomy" id="406817"/>
    <lineage>
        <taxon>Bacteria</taxon>
        <taxon>Pseudomonadati</taxon>
        <taxon>Pseudomonadota</taxon>
        <taxon>Gammaproteobacteria</taxon>
        <taxon>Enterobacterales</taxon>
        <taxon>Morganellaceae</taxon>
        <taxon>Xenorhabdus</taxon>
    </lineage>
</organism>
<accession>D3VD42</accession>
<gene>
    <name evidence="2" type="ordered locus">XNC1_1848</name>
</gene>
<keyword evidence="3" id="KW-1185">Reference proteome</keyword>
<protein>
    <submittedName>
        <fullName evidence="2">Uncharacterized protein</fullName>
    </submittedName>
</protein>
<evidence type="ECO:0000256" key="1">
    <source>
        <dbReference type="SAM" id="SignalP"/>
    </source>
</evidence>
<feature type="signal peptide" evidence="1">
    <location>
        <begin position="1"/>
        <end position="23"/>
    </location>
</feature>
<evidence type="ECO:0000313" key="2">
    <source>
        <dbReference type="EMBL" id="CBJ89908.1"/>
    </source>
</evidence>
<keyword evidence="1" id="KW-0732">Signal</keyword>
<dbReference type="EMBL" id="FN667742">
    <property type="protein sequence ID" value="CBJ89908.1"/>
    <property type="molecule type" value="Genomic_DNA"/>
</dbReference>
<name>D3VD42_XENNA</name>
<sequence length="56" mass="6063">MKKYILLCLLAGSAFLASMQTYAYLCLPLGISPIAYAECMAACLVLNPAKPTKYCL</sequence>
<dbReference type="RefSeq" id="WP_013184093.1">
    <property type="nucleotide sequence ID" value="NC_014228.1"/>
</dbReference>
<dbReference type="HOGENOM" id="CLU_212280_0_0_6"/>
<evidence type="ECO:0000313" key="3">
    <source>
        <dbReference type="Proteomes" id="UP000008075"/>
    </source>
</evidence>
<proteinExistence type="predicted"/>
<dbReference type="AlphaFoldDB" id="D3VD42"/>
<reference evidence="2 3" key="1">
    <citation type="journal article" date="2011" name="PLoS ONE">
        <title>The entomopathogenic bacterial endosymbionts xenorhabdus and photorhabdus: convergent lifestyles from divergent genomes.</title>
        <authorList>
            <person name="Chaston J.M."/>
            <person name="Suen G."/>
            <person name="Tucker S.L."/>
            <person name="Andersen A.W."/>
            <person name="Bhasin A."/>
            <person name="Bode E."/>
            <person name="Bode H.B."/>
            <person name="Brachmann A.O."/>
            <person name="Cowles C.E."/>
            <person name="Cowles K.N."/>
            <person name="Darby C."/>
            <person name="de Leon L."/>
            <person name="Drace K."/>
            <person name="Du Z."/>
            <person name="Givaudan A."/>
            <person name="Herbert Tran E.E."/>
            <person name="Jewell K.A."/>
            <person name="Knack J.J."/>
            <person name="Krasomil-Osterfeld K.C."/>
            <person name="Kukor R."/>
            <person name="Lanois A."/>
            <person name="Latreille P."/>
            <person name="Leimgruber N.K."/>
            <person name="Lipke C.M."/>
            <person name="Liu R."/>
            <person name="Lu X."/>
            <person name="Martens E.C."/>
            <person name="Marri P.R."/>
            <person name="Medigue C."/>
            <person name="Menard M.L."/>
            <person name="Miller N.M."/>
            <person name="Morales-Soto N."/>
            <person name="Norton S."/>
            <person name="Ogier J.C."/>
            <person name="Orchard S.S."/>
            <person name="Park D."/>
            <person name="Park Y."/>
            <person name="Qurollo B.A."/>
            <person name="Sugar D.R."/>
            <person name="Richards G.R."/>
            <person name="Rouy Z."/>
            <person name="Slominski B."/>
            <person name="Slominski K."/>
            <person name="Snyder H."/>
            <person name="Tjaden B.C."/>
            <person name="van der Hoeven R."/>
            <person name="Welch R.D."/>
            <person name="Wheeler C."/>
            <person name="Xiang B."/>
            <person name="Barbazuk B."/>
            <person name="Gaudriault S."/>
            <person name="Goodner B."/>
            <person name="Slater S.C."/>
            <person name="Forst S."/>
            <person name="Goldman B.S."/>
            <person name="Goodrich-Blair H."/>
        </authorList>
    </citation>
    <scope>NUCLEOTIDE SEQUENCE [LARGE SCALE GENOMIC DNA]</scope>
    <source>
        <strain evidence="3">ATCC 19061 / DSM 3370 / CCUG 14189 / LMG 1036 / NCIMB 9965 / AN6</strain>
    </source>
</reference>
<dbReference type="Proteomes" id="UP000008075">
    <property type="component" value="Chromosome"/>
</dbReference>
<dbReference type="GeneID" id="94018869"/>